<reference evidence="1 2" key="1">
    <citation type="submission" date="2024-01" db="EMBL/GenBank/DDBJ databases">
        <title>The genomes of 5 underutilized Papilionoideae crops provide insights into root nodulation and disease resistanc.</title>
        <authorList>
            <person name="Yuan L."/>
        </authorList>
    </citation>
    <scope>NUCLEOTIDE SEQUENCE [LARGE SCALE GENOMIC DNA]</scope>
    <source>
        <strain evidence="1">ZHUSHIDOU_FW_LH</strain>
        <tissue evidence="1">Leaf</tissue>
    </source>
</reference>
<comment type="caution">
    <text evidence="1">The sequence shown here is derived from an EMBL/GenBank/DDBJ whole genome shotgun (WGS) entry which is preliminary data.</text>
</comment>
<accession>A0AAN9EK78</accession>
<evidence type="ECO:0000313" key="1">
    <source>
        <dbReference type="EMBL" id="KAK7258681.1"/>
    </source>
</evidence>
<sequence length="109" mass="12767">MEVRNEDLEAGNLKLDGISNISLLRHGHKFSSRPCHVSKYNIALLMLQLSTCHQFLRVTVTQLESFKLLSLVCLVYFVLDHSYHNHTHHLLLIFFSLFLFIHRVPFHLI</sequence>
<keyword evidence="2" id="KW-1185">Reference proteome</keyword>
<dbReference type="Proteomes" id="UP001372338">
    <property type="component" value="Unassembled WGS sequence"/>
</dbReference>
<dbReference type="EMBL" id="JAYWIO010000005">
    <property type="protein sequence ID" value="KAK7258681.1"/>
    <property type="molecule type" value="Genomic_DNA"/>
</dbReference>
<dbReference type="AlphaFoldDB" id="A0AAN9EK78"/>
<gene>
    <name evidence="1" type="ORF">RIF29_24263</name>
</gene>
<name>A0AAN9EK78_CROPI</name>
<organism evidence="1 2">
    <name type="scientific">Crotalaria pallida</name>
    <name type="common">Smooth rattlebox</name>
    <name type="synonym">Crotalaria striata</name>
    <dbReference type="NCBI Taxonomy" id="3830"/>
    <lineage>
        <taxon>Eukaryota</taxon>
        <taxon>Viridiplantae</taxon>
        <taxon>Streptophyta</taxon>
        <taxon>Embryophyta</taxon>
        <taxon>Tracheophyta</taxon>
        <taxon>Spermatophyta</taxon>
        <taxon>Magnoliopsida</taxon>
        <taxon>eudicotyledons</taxon>
        <taxon>Gunneridae</taxon>
        <taxon>Pentapetalae</taxon>
        <taxon>rosids</taxon>
        <taxon>fabids</taxon>
        <taxon>Fabales</taxon>
        <taxon>Fabaceae</taxon>
        <taxon>Papilionoideae</taxon>
        <taxon>50 kb inversion clade</taxon>
        <taxon>genistoids sensu lato</taxon>
        <taxon>core genistoids</taxon>
        <taxon>Crotalarieae</taxon>
        <taxon>Crotalaria</taxon>
    </lineage>
</organism>
<proteinExistence type="predicted"/>
<protein>
    <submittedName>
        <fullName evidence="1">Uncharacterized protein</fullName>
    </submittedName>
</protein>
<evidence type="ECO:0000313" key="2">
    <source>
        <dbReference type="Proteomes" id="UP001372338"/>
    </source>
</evidence>